<dbReference type="EMBL" id="MN738896">
    <property type="protein sequence ID" value="QHT30362.1"/>
    <property type="molecule type" value="Genomic_DNA"/>
</dbReference>
<accession>A0A6C0ENR8</accession>
<proteinExistence type="predicted"/>
<sequence length="111" mass="11333">MPNKAIQNAKRLRSGALGQSSRFYNIYGNQVGPTTAGAFKGGQGWTTHNPSIGSMLSNGIAKQNKNAGGNNVCAPGPGPTSVAAGDCNCRGPSGTCPCRSKVDANGIRKHC</sequence>
<reference evidence="1" key="1">
    <citation type="journal article" date="2020" name="Nature">
        <title>Giant virus diversity and host interactions through global metagenomics.</title>
        <authorList>
            <person name="Schulz F."/>
            <person name="Roux S."/>
            <person name="Paez-Espino D."/>
            <person name="Jungbluth S."/>
            <person name="Walsh D.A."/>
            <person name="Denef V.J."/>
            <person name="McMahon K.D."/>
            <person name="Konstantinidis K.T."/>
            <person name="Eloe-Fadrosh E.A."/>
            <person name="Kyrpides N.C."/>
            <person name="Woyke T."/>
        </authorList>
    </citation>
    <scope>NUCLEOTIDE SEQUENCE</scope>
    <source>
        <strain evidence="1">GVMAG-M-3300009149-34</strain>
    </source>
</reference>
<organism evidence="1">
    <name type="scientific">viral metagenome</name>
    <dbReference type="NCBI Taxonomy" id="1070528"/>
    <lineage>
        <taxon>unclassified sequences</taxon>
        <taxon>metagenomes</taxon>
        <taxon>organismal metagenomes</taxon>
    </lineage>
</organism>
<dbReference type="AlphaFoldDB" id="A0A6C0ENR8"/>
<name>A0A6C0ENR8_9ZZZZ</name>
<evidence type="ECO:0000313" key="1">
    <source>
        <dbReference type="EMBL" id="QHT30362.1"/>
    </source>
</evidence>
<protein>
    <submittedName>
        <fullName evidence="1">Uncharacterized protein</fullName>
    </submittedName>
</protein>